<reference evidence="3 4" key="1">
    <citation type="submission" date="2016-10" db="EMBL/GenBank/DDBJ databases">
        <authorList>
            <person name="de Groot N.N."/>
        </authorList>
    </citation>
    <scope>NUCLEOTIDE SEQUENCE [LARGE SCALE GENOMIC DNA]</scope>
    <source>
        <strain evidence="3 4">PYCC 4715</strain>
    </source>
</reference>
<evidence type="ECO:0000256" key="1">
    <source>
        <dbReference type="SAM" id="MobiDB-lite"/>
    </source>
</evidence>
<sequence>MSRFSGGLNFTKATGSDSGDSKNASQKAPSMGMMSAVHNEYSDVESEDDALKQVGFGPNQGVPSIATPSINHYESSDHNVQRYGIGAKLMMQMGYQLGTGLGANQEGIVNPIETKLRPQGLGVGGIREKAVISSDSEDDFDVGTKSTVEFSKPTYDLFSVIDELDRKGIDVPIRYKEIADSQHSSKLDLERTFLRLTEANSEIEKLDSRIRTLNYGIESGTARLERESEQLSQSEAIIALLDEFRGKESLENTTLTLEKLTIQFSNYAGIEDIFITLVSKYLSKLFSKAEESEPEFLTLSAWALYYRRIVDFAEDLLLNKWDLTILNLLRERVLEESHSHDKNREILSFWLDSPIIINSDLAAQACDESIISPLLQKLVNNHDLKRGLNSEIFGYLESFQGDRYVVDLCSRFRGYLLKTWQDLQTQHDIWQYYVTNIRLVLKLLCESKDMLANIDITFDPTCNEETLHSIVKVLAKASEPLVKDRDIVNVIIDLAFELNVLNEDQLEILLQFSVFNPWIRSISRDLEILDDTGTSKNSRERVSKSFQHVLAYLYSKREDYPQLEPIFVWYINSALQEFKNIHSNEPGLRSVTLPSFKGNELVLEETILSLLSPNSPKEANENGIPIHKLVATFKDVVENYCLEHQLLLVPDKKGPVSRSYVIKNTITGKETKCQIRSNVLWVGSAIDDLKPISLDQLGPYLA</sequence>
<organism evidence="3 4">
    <name type="scientific">Sungouiella intermedia</name>
    <dbReference type="NCBI Taxonomy" id="45354"/>
    <lineage>
        <taxon>Eukaryota</taxon>
        <taxon>Fungi</taxon>
        <taxon>Dikarya</taxon>
        <taxon>Ascomycota</taxon>
        <taxon>Saccharomycotina</taxon>
        <taxon>Pichiomycetes</taxon>
        <taxon>Metschnikowiaceae</taxon>
        <taxon>Sungouiella</taxon>
    </lineage>
</organism>
<proteinExistence type="predicted"/>
<evidence type="ECO:0000313" key="4">
    <source>
        <dbReference type="Proteomes" id="UP000182259"/>
    </source>
</evidence>
<evidence type="ECO:0000313" key="3">
    <source>
        <dbReference type="EMBL" id="SGZ53767.1"/>
    </source>
</evidence>
<dbReference type="Proteomes" id="UP000182259">
    <property type="component" value="Chromosome III"/>
</dbReference>
<dbReference type="AlphaFoldDB" id="A0A1L0BQT7"/>
<name>A0A1L0BQT7_9ASCO</name>
<dbReference type="InterPro" id="IPR000467">
    <property type="entry name" value="G_patch_dom"/>
</dbReference>
<dbReference type="GO" id="GO:0071008">
    <property type="term" value="C:U2-type post-mRNA release spliceosomal complex"/>
    <property type="evidence" value="ECO:0007669"/>
    <property type="project" value="TreeGrafter"/>
</dbReference>
<feature type="domain" description="G-patch" evidence="2">
    <location>
        <begin position="82"/>
        <end position="128"/>
    </location>
</feature>
<dbReference type="PROSITE" id="PS50174">
    <property type="entry name" value="G_PATCH"/>
    <property type="match status" value="1"/>
</dbReference>
<feature type="region of interest" description="Disordered" evidence="1">
    <location>
        <begin position="1"/>
        <end position="32"/>
    </location>
</feature>
<dbReference type="PANTHER" id="PTHR23329">
    <property type="entry name" value="TUFTELIN-INTERACTING PROTEIN 11-RELATED"/>
    <property type="match status" value="1"/>
</dbReference>
<dbReference type="EMBL" id="LT635766">
    <property type="protein sequence ID" value="SGZ53767.1"/>
    <property type="molecule type" value="Genomic_DNA"/>
</dbReference>
<dbReference type="GO" id="GO:0003676">
    <property type="term" value="F:nucleic acid binding"/>
    <property type="evidence" value="ECO:0007669"/>
    <property type="project" value="InterPro"/>
</dbReference>
<accession>A0A1L0BQT7</accession>
<dbReference type="SMART" id="SM00443">
    <property type="entry name" value="G_patch"/>
    <property type="match status" value="1"/>
</dbReference>
<dbReference type="GO" id="GO:0000390">
    <property type="term" value="P:spliceosomal complex disassembly"/>
    <property type="evidence" value="ECO:0007669"/>
    <property type="project" value="InterPro"/>
</dbReference>
<evidence type="ECO:0000259" key="2">
    <source>
        <dbReference type="PROSITE" id="PS50174"/>
    </source>
</evidence>
<dbReference type="InterPro" id="IPR045211">
    <property type="entry name" value="TFP11/STIP/Ntr1"/>
</dbReference>
<dbReference type="PANTHER" id="PTHR23329:SF1">
    <property type="entry name" value="TUFTELIN-INTERACTING PROTEIN 11"/>
    <property type="match status" value="1"/>
</dbReference>
<dbReference type="Pfam" id="PF01585">
    <property type="entry name" value="G-patch"/>
    <property type="match status" value="1"/>
</dbReference>
<feature type="compositionally biased region" description="Polar residues" evidence="1">
    <location>
        <begin position="11"/>
        <end position="28"/>
    </location>
</feature>
<gene>
    <name evidence="3" type="ORF">SAMEA4029009_CIC11G00000005871</name>
</gene>
<protein>
    <submittedName>
        <fullName evidence="3">CIC11C00000005871</fullName>
    </submittedName>
</protein>